<evidence type="ECO:0000256" key="12">
    <source>
        <dbReference type="ARBA" id="ARBA00031088"/>
    </source>
</evidence>
<comment type="subcellular location">
    <subcellularLocation>
        <location evidence="2">Cytoplasm</location>
    </subcellularLocation>
</comment>
<dbReference type="EC" id="2.1.1.176" evidence="4"/>
<evidence type="ECO:0000256" key="2">
    <source>
        <dbReference type="ARBA" id="ARBA00004496"/>
    </source>
</evidence>
<dbReference type="CDD" id="cd02440">
    <property type="entry name" value="AdoMet_MTases"/>
    <property type="match status" value="1"/>
</dbReference>
<dbReference type="InterPro" id="IPR011023">
    <property type="entry name" value="Nop2p"/>
</dbReference>
<dbReference type="Proteomes" id="UP000239047">
    <property type="component" value="Unassembled WGS sequence"/>
</dbReference>
<dbReference type="PROSITE" id="PS51686">
    <property type="entry name" value="SAM_MT_RSMB_NOP"/>
    <property type="match status" value="1"/>
</dbReference>
<keyword evidence="5" id="KW-0963">Cytoplasm</keyword>
<name>A0A2S5GGR0_9BACL</name>
<evidence type="ECO:0000256" key="9">
    <source>
        <dbReference type="ARBA" id="ARBA00022691"/>
    </source>
</evidence>
<keyword evidence="10 14" id="KW-0694">RNA-binding</keyword>
<dbReference type="Gene3D" id="3.40.50.150">
    <property type="entry name" value="Vaccinia Virus protein VP39"/>
    <property type="match status" value="1"/>
</dbReference>
<dbReference type="GO" id="GO:0003723">
    <property type="term" value="F:RNA binding"/>
    <property type="evidence" value="ECO:0007669"/>
    <property type="project" value="UniProtKB-UniRule"/>
</dbReference>
<dbReference type="GO" id="GO:0006355">
    <property type="term" value="P:regulation of DNA-templated transcription"/>
    <property type="evidence" value="ECO:0007669"/>
    <property type="project" value="InterPro"/>
</dbReference>
<evidence type="ECO:0000256" key="7">
    <source>
        <dbReference type="ARBA" id="ARBA00022603"/>
    </source>
</evidence>
<evidence type="ECO:0000256" key="1">
    <source>
        <dbReference type="ARBA" id="ARBA00002724"/>
    </source>
</evidence>
<dbReference type="InterPro" id="IPR035926">
    <property type="entry name" value="NusB-like_sf"/>
</dbReference>
<evidence type="ECO:0000256" key="6">
    <source>
        <dbReference type="ARBA" id="ARBA00022552"/>
    </source>
</evidence>
<dbReference type="SUPFAM" id="SSF48013">
    <property type="entry name" value="NusB-like"/>
    <property type="match status" value="1"/>
</dbReference>
<feature type="active site" description="Nucleophile" evidence="14">
    <location>
        <position position="380"/>
    </location>
</feature>
<evidence type="ECO:0000256" key="8">
    <source>
        <dbReference type="ARBA" id="ARBA00022679"/>
    </source>
</evidence>
<dbReference type="NCBIfam" id="TIGR00446">
    <property type="entry name" value="nop2p"/>
    <property type="match status" value="1"/>
</dbReference>
<dbReference type="NCBIfam" id="NF011494">
    <property type="entry name" value="PRK14902.1"/>
    <property type="match status" value="1"/>
</dbReference>
<keyword evidence="17" id="KW-1185">Reference proteome</keyword>
<dbReference type="OrthoDB" id="9810297at2"/>
<comment type="function">
    <text evidence="1">Specifically methylates the cytosine at position 967 (m5C967) of 16S rRNA.</text>
</comment>
<feature type="binding site" evidence="14">
    <location>
        <position position="308"/>
    </location>
    <ligand>
        <name>S-adenosyl-L-methionine</name>
        <dbReference type="ChEBI" id="CHEBI:59789"/>
    </ligand>
</feature>
<dbReference type="EMBL" id="PREZ01000001">
    <property type="protein sequence ID" value="PPA72101.1"/>
    <property type="molecule type" value="Genomic_DNA"/>
</dbReference>
<dbReference type="InterPro" id="IPR049560">
    <property type="entry name" value="MeTrfase_RsmB-F_NOP2_cat"/>
</dbReference>
<comment type="similarity">
    <text evidence="3 14">Belongs to the class I-like SAM-binding methyltransferase superfamily. RsmB/NOP family.</text>
</comment>
<evidence type="ECO:0000256" key="14">
    <source>
        <dbReference type="PROSITE-ProRule" id="PRU01023"/>
    </source>
</evidence>
<feature type="binding site" evidence="14">
    <location>
        <position position="281"/>
    </location>
    <ligand>
        <name>S-adenosyl-L-methionine</name>
        <dbReference type="ChEBI" id="CHEBI:59789"/>
    </ligand>
</feature>
<dbReference type="RefSeq" id="WP_104056049.1">
    <property type="nucleotide sequence ID" value="NZ_PREZ01000001.1"/>
</dbReference>
<keyword evidence="8 14" id="KW-0808">Transferase</keyword>
<dbReference type="NCBIfam" id="TIGR00563">
    <property type="entry name" value="rsmB"/>
    <property type="match status" value="1"/>
</dbReference>
<dbReference type="Gene3D" id="3.30.70.1170">
    <property type="entry name" value="Sun protein, domain 3"/>
    <property type="match status" value="1"/>
</dbReference>
<organism evidence="16 17">
    <name type="scientific">Jeotgalibacillus proteolyticus</name>
    <dbReference type="NCBI Taxonomy" id="2082395"/>
    <lineage>
        <taxon>Bacteria</taxon>
        <taxon>Bacillati</taxon>
        <taxon>Bacillota</taxon>
        <taxon>Bacilli</taxon>
        <taxon>Bacillales</taxon>
        <taxon>Caryophanaceae</taxon>
        <taxon>Jeotgalibacillus</taxon>
    </lineage>
</organism>
<evidence type="ECO:0000256" key="13">
    <source>
        <dbReference type="ARBA" id="ARBA00047283"/>
    </source>
</evidence>
<evidence type="ECO:0000256" key="4">
    <source>
        <dbReference type="ARBA" id="ARBA00012140"/>
    </source>
</evidence>
<dbReference type="InterPro" id="IPR023267">
    <property type="entry name" value="RCMT"/>
</dbReference>
<evidence type="ECO:0000313" key="16">
    <source>
        <dbReference type="EMBL" id="PPA72101.1"/>
    </source>
</evidence>
<dbReference type="PRINTS" id="PR02008">
    <property type="entry name" value="RCMTFAMILY"/>
</dbReference>
<dbReference type="Pfam" id="PF01189">
    <property type="entry name" value="Methyltr_RsmB-F"/>
    <property type="match status" value="1"/>
</dbReference>
<dbReference type="AlphaFoldDB" id="A0A2S5GGR0"/>
<comment type="caution">
    <text evidence="16">The sequence shown here is derived from an EMBL/GenBank/DDBJ whole genome shotgun (WGS) entry which is preliminary data.</text>
</comment>
<sequence length="446" mass="49784">MSNTTPREAALSILDQIDKNQSYSNLLLNHAINNFHLKGPDVGLLTELTYGTIQRKLTLDFYLAPFIKKKVEAWVRNLLRMSLYQMIYLDRVPERAAIHEAVEIAKKKGHKGIAGLVNGVLRSIQREGLPALDEIKDPIERVSIETSHPYWLVDRWVKQYGIDKTREMCQTNLLAPVQTARVNTLLTTRDEVLSKLEREGVEAQPSHIIPEGISITRGNIAHTEAYKQGLLTIQDESSMLVAYALNPEPGEHILDMCAAPGGKTSHIAQKMKNKGSIIALDLHPHKIKLVEENAARLGITTIKGQALDARKAQEHFDEESFDRVLVDAPCSGLGVLRRKPDIKYAKKEQDLHSLAAIQISLLESAARMLKPGGTLVYSTCTVDHAENNQTVKHFLKENNQMKLAPLSALPEPVQPLAEDVLQVFPQDFGGDGFFIACFKKEDTRTT</sequence>
<dbReference type="InterPro" id="IPR004573">
    <property type="entry name" value="rRNA_ssu_MeTfrase_B"/>
</dbReference>
<keyword evidence="6" id="KW-0698">rRNA processing</keyword>
<keyword evidence="9 14" id="KW-0949">S-adenosyl-L-methionine</keyword>
<dbReference type="InterPro" id="IPR001678">
    <property type="entry name" value="MeTrfase_RsmB-F_NOP2_dom"/>
</dbReference>
<dbReference type="Gene3D" id="1.10.940.10">
    <property type="entry name" value="NusB-like"/>
    <property type="match status" value="1"/>
</dbReference>
<feature type="binding site" evidence="14">
    <location>
        <position position="327"/>
    </location>
    <ligand>
        <name>S-adenosyl-L-methionine</name>
        <dbReference type="ChEBI" id="CHEBI:59789"/>
    </ligand>
</feature>
<gene>
    <name evidence="16" type="ORF">C4B60_01595</name>
</gene>
<dbReference type="PANTHER" id="PTHR22807:SF53">
    <property type="entry name" value="RIBOSOMAL RNA SMALL SUBUNIT METHYLTRANSFERASE B-RELATED"/>
    <property type="match status" value="1"/>
</dbReference>
<dbReference type="Pfam" id="PF01029">
    <property type="entry name" value="NusB"/>
    <property type="match status" value="1"/>
</dbReference>
<feature type="domain" description="SAM-dependent MTase RsmB/NOP-type" evidence="15">
    <location>
        <begin position="168"/>
        <end position="441"/>
    </location>
</feature>
<evidence type="ECO:0000259" key="15">
    <source>
        <dbReference type="PROSITE" id="PS51686"/>
    </source>
</evidence>
<evidence type="ECO:0000256" key="11">
    <source>
        <dbReference type="ARBA" id="ARBA00030399"/>
    </source>
</evidence>
<comment type="catalytic activity">
    <reaction evidence="13">
        <text>cytidine(967) in 16S rRNA + S-adenosyl-L-methionine = 5-methylcytidine(967) in 16S rRNA + S-adenosyl-L-homocysteine + H(+)</text>
        <dbReference type="Rhea" id="RHEA:42748"/>
        <dbReference type="Rhea" id="RHEA-COMP:10219"/>
        <dbReference type="Rhea" id="RHEA-COMP:10220"/>
        <dbReference type="ChEBI" id="CHEBI:15378"/>
        <dbReference type="ChEBI" id="CHEBI:57856"/>
        <dbReference type="ChEBI" id="CHEBI:59789"/>
        <dbReference type="ChEBI" id="CHEBI:74483"/>
        <dbReference type="ChEBI" id="CHEBI:82748"/>
        <dbReference type="EC" id="2.1.1.176"/>
    </reaction>
</comment>
<reference evidence="16 17" key="1">
    <citation type="submission" date="2018-02" db="EMBL/GenBank/DDBJ databases">
        <title>Jeotgalibacillus proteolyticum sp. nov. a protease producing bacterium isolated from ocean sediments of Laizhou Bay.</title>
        <authorList>
            <person name="Li Y."/>
        </authorList>
    </citation>
    <scope>NUCLEOTIDE SEQUENCE [LARGE SCALE GENOMIC DNA]</scope>
    <source>
        <strain evidence="16 17">22-7</strain>
    </source>
</reference>
<dbReference type="InterPro" id="IPR054728">
    <property type="entry name" value="RsmB-like_ferredoxin"/>
</dbReference>
<protein>
    <recommendedName>
        <fullName evidence="4">16S rRNA (cytosine(967)-C(5))-methyltransferase</fullName>
        <ecNumber evidence="4">2.1.1.176</ecNumber>
    </recommendedName>
    <alternativeName>
        <fullName evidence="11">16S rRNA m5C967 methyltransferase</fullName>
    </alternativeName>
    <alternativeName>
        <fullName evidence="12">rRNA (cytosine-C(5)-)-methyltransferase RsmB</fullName>
    </alternativeName>
</protein>
<accession>A0A2S5GGR0</accession>
<dbReference type="InterPro" id="IPR018314">
    <property type="entry name" value="RsmB/NOL1/NOP2-like_CS"/>
</dbReference>
<dbReference type="PANTHER" id="PTHR22807">
    <property type="entry name" value="NOP2 YEAST -RELATED NOL1/NOP2/FMU SUN DOMAIN-CONTAINING"/>
    <property type="match status" value="1"/>
</dbReference>
<dbReference type="GO" id="GO:0008649">
    <property type="term" value="F:rRNA methyltransferase activity"/>
    <property type="evidence" value="ECO:0007669"/>
    <property type="project" value="InterPro"/>
</dbReference>
<dbReference type="FunFam" id="3.30.70.1170:FF:000003">
    <property type="entry name" value="16S rRNA (Cytosine(967)-C(5))-methyltransferase RsmB"/>
    <property type="match status" value="1"/>
</dbReference>
<evidence type="ECO:0000256" key="3">
    <source>
        <dbReference type="ARBA" id="ARBA00007494"/>
    </source>
</evidence>
<dbReference type="FunFam" id="3.40.50.150:FF:000257">
    <property type="entry name" value="16S rRNA methyltransferase"/>
    <property type="match status" value="1"/>
</dbReference>
<keyword evidence="7 14" id="KW-0489">Methyltransferase</keyword>
<dbReference type="PROSITE" id="PS01153">
    <property type="entry name" value="NOL1_NOP2_SUN"/>
    <property type="match status" value="1"/>
</dbReference>
<dbReference type="SUPFAM" id="SSF53335">
    <property type="entry name" value="S-adenosyl-L-methionine-dependent methyltransferases"/>
    <property type="match status" value="1"/>
</dbReference>
<dbReference type="Pfam" id="PF22458">
    <property type="entry name" value="RsmF-B_ferredox"/>
    <property type="match status" value="1"/>
</dbReference>
<evidence type="ECO:0000313" key="17">
    <source>
        <dbReference type="Proteomes" id="UP000239047"/>
    </source>
</evidence>
<dbReference type="GO" id="GO:0005737">
    <property type="term" value="C:cytoplasm"/>
    <property type="evidence" value="ECO:0007669"/>
    <property type="project" value="UniProtKB-SubCell"/>
</dbReference>
<evidence type="ECO:0000256" key="10">
    <source>
        <dbReference type="ARBA" id="ARBA00022884"/>
    </source>
</evidence>
<dbReference type="InterPro" id="IPR006027">
    <property type="entry name" value="NusB_RsmB_TIM44"/>
</dbReference>
<feature type="binding site" evidence="14">
    <location>
        <begin position="257"/>
        <end position="263"/>
    </location>
    <ligand>
        <name>S-adenosyl-L-methionine</name>
        <dbReference type="ChEBI" id="CHEBI:59789"/>
    </ligand>
</feature>
<dbReference type="InterPro" id="IPR029063">
    <property type="entry name" value="SAM-dependent_MTases_sf"/>
</dbReference>
<dbReference type="FunFam" id="1.10.940.10:FF:000006">
    <property type="entry name" value="16S rRNA (Cytosine(967)-C(5))-methyltransferase RsmB"/>
    <property type="match status" value="1"/>
</dbReference>
<evidence type="ECO:0000256" key="5">
    <source>
        <dbReference type="ARBA" id="ARBA00022490"/>
    </source>
</evidence>
<proteinExistence type="inferred from homology"/>